<dbReference type="FunFam" id="3.40.605.10:FF:000004">
    <property type="entry name" value="Aldehyde dehydrogenase"/>
    <property type="match status" value="1"/>
</dbReference>
<evidence type="ECO:0000313" key="6">
    <source>
        <dbReference type="EnsemblPlants" id="KEH39462"/>
    </source>
</evidence>
<organism evidence="5 7">
    <name type="scientific">Medicago truncatula</name>
    <name type="common">Barrel medic</name>
    <name type="synonym">Medicago tribuloides</name>
    <dbReference type="NCBI Taxonomy" id="3880"/>
    <lineage>
        <taxon>Eukaryota</taxon>
        <taxon>Viridiplantae</taxon>
        <taxon>Streptophyta</taxon>
        <taxon>Embryophyta</taxon>
        <taxon>Tracheophyta</taxon>
        <taxon>Spermatophyta</taxon>
        <taxon>Magnoliopsida</taxon>
        <taxon>eudicotyledons</taxon>
        <taxon>Gunneridae</taxon>
        <taxon>Pentapetalae</taxon>
        <taxon>rosids</taxon>
        <taxon>fabids</taxon>
        <taxon>Fabales</taxon>
        <taxon>Fabaceae</taxon>
        <taxon>Papilionoideae</taxon>
        <taxon>50 kb inversion clade</taxon>
        <taxon>NPAAA clade</taxon>
        <taxon>Hologalegina</taxon>
        <taxon>IRL clade</taxon>
        <taxon>Trifolieae</taxon>
        <taxon>Medicago</taxon>
    </lineage>
</organism>
<feature type="domain" description="Aldehyde dehydrogenase" evidence="4">
    <location>
        <begin position="16"/>
        <end position="236"/>
    </location>
</feature>
<dbReference type="PIRSF" id="PIRSF036492">
    <property type="entry name" value="ALDH"/>
    <property type="match status" value="1"/>
</dbReference>
<evidence type="ECO:0000256" key="1">
    <source>
        <dbReference type="ARBA" id="ARBA00009986"/>
    </source>
</evidence>
<dbReference type="InterPro" id="IPR015590">
    <property type="entry name" value="Aldehyde_DH_dom"/>
</dbReference>
<dbReference type="AlphaFoldDB" id="A0A072VCG4"/>
<dbReference type="InterPro" id="IPR016161">
    <property type="entry name" value="Ald_DH/histidinol_DH"/>
</dbReference>
<dbReference type="PANTHER" id="PTHR43570">
    <property type="entry name" value="ALDEHYDE DEHYDROGENASE"/>
    <property type="match status" value="1"/>
</dbReference>
<dbReference type="InterPro" id="IPR016163">
    <property type="entry name" value="Ald_DH_C"/>
</dbReference>
<accession>A0A072VCG4</accession>
<dbReference type="GO" id="GO:0006081">
    <property type="term" value="P:aldehyde metabolic process"/>
    <property type="evidence" value="ECO:0007669"/>
    <property type="project" value="InterPro"/>
</dbReference>
<dbReference type="Pfam" id="PF00171">
    <property type="entry name" value="Aldedh"/>
    <property type="match status" value="2"/>
</dbReference>
<protein>
    <recommendedName>
        <fullName evidence="3">Aldehyde dehydrogenase</fullName>
    </recommendedName>
</protein>
<feature type="domain" description="Aldehyde dehydrogenase" evidence="4">
    <location>
        <begin position="242"/>
        <end position="417"/>
    </location>
</feature>
<dbReference type="HOGENOM" id="CLU_005391_3_1_1"/>
<dbReference type="PANTHER" id="PTHR43570:SF28">
    <property type="entry name" value="ALDEHYDE DEHYDROGENASE"/>
    <property type="match status" value="1"/>
</dbReference>
<dbReference type="InterPro" id="IPR016162">
    <property type="entry name" value="Ald_DH_N"/>
</dbReference>
<name>A0A072VCG4_MEDTR</name>
<evidence type="ECO:0000256" key="2">
    <source>
        <dbReference type="ARBA" id="ARBA00023002"/>
    </source>
</evidence>
<dbReference type="SUPFAM" id="SSF53720">
    <property type="entry name" value="ALDH-like"/>
    <property type="match status" value="1"/>
</dbReference>
<evidence type="ECO:0000259" key="4">
    <source>
        <dbReference type="Pfam" id="PF00171"/>
    </source>
</evidence>
<dbReference type="Gene3D" id="3.40.605.10">
    <property type="entry name" value="Aldehyde Dehydrogenase, Chain A, domain 1"/>
    <property type="match status" value="2"/>
</dbReference>
<proteinExistence type="inferred from homology"/>
<dbReference type="Proteomes" id="UP000002051">
    <property type="component" value="Chromosome 2"/>
</dbReference>
<dbReference type="GO" id="GO:0016620">
    <property type="term" value="F:oxidoreductase activity, acting on the aldehyde or oxo group of donors, NAD or NADP as acceptor"/>
    <property type="evidence" value="ECO:0007669"/>
    <property type="project" value="InterPro"/>
</dbReference>
<dbReference type="EMBL" id="CM001218">
    <property type="protein sequence ID" value="KEH39462.1"/>
    <property type="molecule type" value="Genomic_DNA"/>
</dbReference>
<dbReference type="OrthoDB" id="440325at2759"/>
<evidence type="ECO:0000313" key="7">
    <source>
        <dbReference type="Proteomes" id="UP000002051"/>
    </source>
</evidence>
<comment type="similarity">
    <text evidence="1 3">Belongs to the aldehyde dehydrogenase family.</text>
</comment>
<dbReference type="EnsemblPlants" id="KEH39462">
    <property type="protein sequence ID" value="KEH39462"/>
    <property type="gene ID" value="MTR_2g097950"/>
</dbReference>
<keyword evidence="7" id="KW-1185">Reference proteome</keyword>
<dbReference type="InterPro" id="IPR012394">
    <property type="entry name" value="Aldehyde_DH_NAD(P)"/>
</dbReference>
<keyword evidence="2 3" id="KW-0560">Oxidoreductase</keyword>
<evidence type="ECO:0000256" key="3">
    <source>
        <dbReference type="PIRNR" id="PIRNR036492"/>
    </source>
</evidence>
<reference evidence="5 7" key="1">
    <citation type="journal article" date="2011" name="Nature">
        <title>The Medicago genome provides insight into the evolution of rhizobial symbioses.</title>
        <authorList>
            <person name="Young N.D."/>
            <person name="Debelle F."/>
            <person name="Oldroyd G.E."/>
            <person name="Geurts R."/>
            <person name="Cannon S.B."/>
            <person name="Udvardi M.K."/>
            <person name="Benedito V.A."/>
            <person name="Mayer K.F."/>
            <person name="Gouzy J."/>
            <person name="Schoof H."/>
            <person name="Van de Peer Y."/>
            <person name="Proost S."/>
            <person name="Cook D.R."/>
            <person name="Meyers B.C."/>
            <person name="Spannagl M."/>
            <person name="Cheung F."/>
            <person name="De Mita S."/>
            <person name="Krishnakumar V."/>
            <person name="Gundlach H."/>
            <person name="Zhou S."/>
            <person name="Mudge J."/>
            <person name="Bharti A.K."/>
            <person name="Murray J.D."/>
            <person name="Naoumkina M.A."/>
            <person name="Rosen B."/>
            <person name="Silverstein K.A."/>
            <person name="Tang H."/>
            <person name="Rombauts S."/>
            <person name="Zhao P.X."/>
            <person name="Zhou P."/>
            <person name="Barbe V."/>
            <person name="Bardou P."/>
            <person name="Bechner M."/>
            <person name="Bellec A."/>
            <person name="Berger A."/>
            <person name="Berges H."/>
            <person name="Bidwell S."/>
            <person name="Bisseling T."/>
            <person name="Choisne N."/>
            <person name="Couloux A."/>
            <person name="Denny R."/>
            <person name="Deshpande S."/>
            <person name="Dai X."/>
            <person name="Doyle J.J."/>
            <person name="Dudez A.M."/>
            <person name="Farmer A.D."/>
            <person name="Fouteau S."/>
            <person name="Franken C."/>
            <person name="Gibelin C."/>
            <person name="Gish J."/>
            <person name="Goldstein S."/>
            <person name="Gonzalez A.J."/>
            <person name="Green P.J."/>
            <person name="Hallab A."/>
            <person name="Hartog M."/>
            <person name="Hua A."/>
            <person name="Humphray S.J."/>
            <person name="Jeong D.H."/>
            <person name="Jing Y."/>
            <person name="Jocker A."/>
            <person name="Kenton S.M."/>
            <person name="Kim D.J."/>
            <person name="Klee K."/>
            <person name="Lai H."/>
            <person name="Lang C."/>
            <person name="Lin S."/>
            <person name="Macmil S.L."/>
            <person name="Magdelenat G."/>
            <person name="Matthews L."/>
            <person name="McCorrison J."/>
            <person name="Monaghan E.L."/>
            <person name="Mun J.H."/>
            <person name="Najar F.Z."/>
            <person name="Nicholson C."/>
            <person name="Noirot C."/>
            <person name="O'Bleness M."/>
            <person name="Paule C.R."/>
            <person name="Poulain J."/>
            <person name="Prion F."/>
            <person name="Qin B."/>
            <person name="Qu C."/>
            <person name="Retzel E.F."/>
            <person name="Riddle C."/>
            <person name="Sallet E."/>
            <person name="Samain S."/>
            <person name="Samson N."/>
            <person name="Sanders I."/>
            <person name="Saurat O."/>
            <person name="Scarpelli C."/>
            <person name="Schiex T."/>
            <person name="Segurens B."/>
            <person name="Severin A.J."/>
            <person name="Sherrier D.J."/>
            <person name="Shi R."/>
            <person name="Sims S."/>
            <person name="Singer S.R."/>
            <person name="Sinharoy S."/>
            <person name="Sterck L."/>
            <person name="Viollet A."/>
            <person name="Wang B.B."/>
            <person name="Wang K."/>
            <person name="Wang M."/>
            <person name="Wang X."/>
            <person name="Warfsmann J."/>
            <person name="Weissenbach J."/>
            <person name="White D.D."/>
            <person name="White J.D."/>
            <person name="Wiley G.B."/>
            <person name="Wincker P."/>
            <person name="Xing Y."/>
            <person name="Yang L."/>
            <person name="Yao Z."/>
            <person name="Ying F."/>
            <person name="Zhai J."/>
            <person name="Zhou L."/>
            <person name="Zuber A."/>
            <person name="Denarie J."/>
            <person name="Dixon R.A."/>
            <person name="May G.D."/>
            <person name="Schwartz D.C."/>
            <person name="Rogers J."/>
            <person name="Quetier F."/>
            <person name="Town C.D."/>
            <person name="Roe B.A."/>
        </authorList>
    </citation>
    <scope>NUCLEOTIDE SEQUENCE [LARGE SCALE GENOMIC DNA]</scope>
    <source>
        <strain evidence="5">A17</strain>
        <strain evidence="6 7">cv. Jemalong A17</strain>
    </source>
</reference>
<reference evidence="6" key="3">
    <citation type="submission" date="2015-04" db="UniProtKB">
        <authorList>
            <consortium name="EnsemblPlants"/>
        </authorList>
    </citation>
    <scope>IDENTIFICATION</scope>
    <source>
        <strain evidence="6">cv. Jemalong A17</strain>
    </source>
</reference>
<gene>
    <name evidence="6" type="primary">11433409</name>
    <name evidence="5" type="ordered locus">MTR_2g097950</name>
</gene>
<sequence>MSFGALVSNIGDMEFSAEALERDINNMRKYYGSGKTKETSWRESQLKGLRNFVKENEEEILKALKKDLGKHHVEAFRDEVGTLKKSIDLAIKSFKKWMAGKEAKLPQIALLSSAEIVAEPLGLVLIISSWNFPFGLSLEPLIGAIAAGNVAVLKPSELAPTSSSLLATVLPNYLDNNGIKIIEGGPQIGEHLLHKKWDKIFFTGSARVGRIVMSAAVEHLTPITLELGGKCPALVDSLSTSWDREVELMKEGIKKMFGDNPKESNTIARIVNKQHSNRIKSLLNEPNVKESVVFGGSIHDDDLFMEPTILLDPPLESAIMTEEIFGPVLPIITVEKIEDGIEFINSKPKPLAIYAFTKNNTLQRRLVSETSSGSIVFNDAILQYIADTIPFGGVGECGFGKYHGKFSFDAFSHHKAVARRSYYTDFWFRFPPWNLNKFQLLEEAYHLNYTGILLVLIGLKSSKRSLYEACK</sequence>
<reference evidence="5 7" key="2">
    <citation type="journal article" date="2014" name="BMC Genomics">
        <title>An improved genome release (version Mt4.0) for the model legume Medicago truncatula.</title>
        <authorList>
            <person name="Tang H."/>
            <person name="Krishnakumar V."/>
            <person name="Bidwell S."/>
            <person name="Rosen B."/>
            <person name="Chan A."/>
            <person name="Zhou S."/>
            <person name="Gentzbittel L."/>
            <person name="Childs K.L."/>
            <person name="Yandell M."/>
            <person name="Gundlach H."/>
            <person name="Mayer K.F."/>
            <person name="Schwartz D.C."/>
            <person name="Town C.D."/>
        </authorList>
    </citation>
    <scope>GENOME REANNOTATION</scope>
    <source>
        <strain evidence="5">A17</strain>
        <strain evidence="6 7">cv. Jemalong A17</strain>
    </source>
</reference>
<evidence type="ECO:0000313" key="5">
    <source>
        <dbReference type="EMBL" id="KEH39462.1"/>
    </source>
</evidence>
<dbReference type="Gene3D" id="3.40.309.10">
    <property type="entry name" value="Aldehyde Dehydrogenase, Chain A, domain 2"/>
    <property type="match status" value="1"/>
</dbReference>